<evidence type="ECO:0000313" key="2">
    <source>
        <dbReference type="EMBL" id="KAF5201613.1"/>
    </source>
</evidence>
<reference evidence="2 3" key="1">
    <citation type="submission" date="2020-06" db="EMBL/GenBank/DDBJ databases">
        <title>Transcriptomic and genomic resources for Thalictrum thalictroides and T. hernandezii: Facilitating candidate gene discovery in an emerging model plant lineage.</title>
        <authorList>
            <person name="Arias T."/>
            <person name="Riano-Pachon D.M."/>
            <person name="Di Stilio V.S."/>
        </authorList>
    </citation>
    <scope>NUCLEOTIDE SEQUENCE [LARGE SCALE GENOMIC DNA]</scope>
    <source>
        <strain evidence="3">cv. WT478/WT964</strain>
        <tissue evidence="2">Leaves</tissue>
    </source>
</reference>
<feature type="region of interest" description="Disordered" evidence="1">
    <location>
        <begin position="146"/>
        <end position="199"/>
    </location>
</feature>
<feature type="compositionally biased region" description="Basic and acidic residues" evidence="1">
    <location>
        <begin position="1"/>
        <end position="13"/>
    </location>
</feature>
<dbReference type="AlphaFoldDB" id="A0A7J6WX42"/>
<evidence type="ECO:0000313" key="3">
    <source>
        <dbReference type="Proteomes" id="UP000554482"/>
    </source>
</evidence>
<dbReference type="Proteomes" id="UP000554482">
    <property type="component" value="Unassembled WGS sequence"/>
</dbReference>
<feature type="region of interest" description="Disordered" evidence="1">
    <location>
        <begin position="1"/>
        <end position="31"/>
    </location>
</feature>
<gene>
    <name evidence="2" type="ORF">FRX31_008800</name>
</gene>
<evidence type="ECO:0000256" key="1">
    <source>
        <dbReference type="SAM" id="MobiDB-lite"/>
    </source>
</evidence>
<proteinExistence type="predicted"/>
<feature type="compositionally biased region" description="Polar residues" evidence="1">
    <location>
        <begin position="172"/>
        <end position="181"/>
    </location>
</feature>
<organism evidence="2 3">
    <name type="scientific">Thalictrum thalictroides</name>
    <name type="common">Rue-anemone</name>
    <name type="synonym">Anemone thalictroides</name>
    <dbReference type="NCBI Taxonomy" id="46969"/>
    <lineage>
        <taxon>Eukaryota</taxon>
        <taxon>Viridiplantae</taxon>
        <taxon>Streptophyta</taxon>
        <taxon>Embryophyta</taxon>
        <taxon>Tracheophyta</taxon>
        <taxon>Spermatophyta</taxon>
        <taxon>Magnoliopsida</taxon>
        <taxon>Ranunculales</taxon>
        <taxon>Ranunculaceae</taxon>
        <taxon>Thalictroideae</taxon>
        <taxon>Thalictrum</taxon>
    </lineage>
</organism>
<sequence length="208" mass="22999">MKKKGQTSEERSADGTPSAQKTPFFQHKATEKAIATTNRFAELANEQLDESITTPPQASLQIAVQQHMESEQGILEIEEGEIQNSDQQECVKETLEEEEVVVVEDEDNEEVNGEQVSSELVEKFIKEKDSFTMLVELECKGLQDTDDDLLRPSEIPDDNGDDILPLAIKSPGGTSIKNTAAASDKMEGKKGKKKPKGNGKVKILFYDN</sequence>
<name>A0A7J6WX42_THATH</name>
<keyword evidence="3" id="KW-1185">Reference proteome</keyword>
<comment type="caution">
    <text evidence="2">The sequence shown here is derived from an EMBL/GenBank/DDBJ whole genome shotgun (WGS) entry which is preliminary data.</text>
</comment>
<protein>
    <submittedName>
        <fullName evidence="2">Uncharacterized protein</fullName>
    </submittedName>
</protein>
<dbReference type="EMBL" id="JABWDY010009200">
    <property type="protein sequence ID" value="KAF5201613.1"/>
    <property type="molecule type" value="Genomic_DNA"/>
</dbReference>
<feature type="compositionally biased region" description="Basic residues" evidence="1">
    <location>
        <begin position="190"/>
        <end position="199"/>
    </location>
</feature>
<accession>A0A7J6WX42</accession>